<dbReference type="AlphaFoldDB" id="A0A7X9U722"/>
<reference evidence="4 5" key="1">
    <citation type="submission" date="2020-04" db="EMBL/GenBank/DDBJ databases">
        <title>Genome Sequencing and Assembley of Pseudoalteromonas artica.</title>
        <authorList>
            <person name="Akerly B."/>
            <person name="Cook G."/>
        </authorList>
    </citation>
    <scope>NUCLEOTIDE SEQUENCE [LARGE SCALE GENOMIC DNA]</scope>
    <source>
        <strain evidence="4 5">NEC-BIFX-0059</strain>
    </source>
</reference>
<dbReference type="EMBL" id="JABBCX010000003">
    <property type="protein sequence ID" value="NMF48708.1"/>
    <property type="molecule type" value="Genomic_DNA"/>
</dbReference>
<dbReference type="PROSITE" id="PS50293">
    <property type="entry name" value="TPR_REGION"/>
    <property type="match status" value="1"/>
</dbReference>
<evidence type="ECO:0000256" key="1">
    <source>
        <dbReference type="ARBA" id="ARBA00022737"/>
    </source>
</evidence>
<evidence type="ECO:0000256" key="3">
    <source>
        <dbReference type="PROSITE-ProRule" id="PRU00339"/>
    </source>
</evidence>
<feature type="repeat" description="TPR" evidence="3">
    <location>
        <begin position="248"/>
        <end position="281"/>
    </location>
</feature>
<dbReference type="InterPro" id="IPR011990">
    <property type="entry name" value="TPR-like_helical_dom_sf"/>
</dbReference>
<evidence type="ECO:0000313" key="5">
    <source>
        <dbReference type="Proteomes" id="UP000519126"/>
    </source>
</evidence>
<dbReference type="SMART" id="SM00028">
    <property type="entry name" value="TPR"/>
    <property type="match status" value="5"/>
</dbReference>
<sequence length="550" mass="62440">MKSAKESLLLAIQQLNSGNIVAGKAILEDLCGNPEVNEQALAVLFKVAMNEGDLLKSKEVCKRLISLAPKKFDYVNTLCQLYAASNEFSLAIDLLKKYTEIVPDSAMSYFQLGEMAKKNGEGSLANTSFLAAIELGYHDIYTAYVELASVYSELLIDYETATNYLQQAITIEPNKINAYFNLANIYEQLGDKQNCLKSFNQVLKINPLDGLAHARIADIQTFDKSEALKYELKSLSILEATEDDVLKADMYYALGKAFDDSKDYEKSWSYYTKANSFNRKYIPQYNRVDIEHQVSSTLARELSNVKSKTGDIVPIIICGMFRSGSTLIEQIVCASEVISNGGEIDFLHKQLFNLIDKPKVLSSRVNSPFFQQGYEKELKLRAGKSSLVTDKRPENYLYIDIIKMMYPEAKVIWTQRDIRDNSLSAYFQHLGPSLNYATALNDTVHYHKAQQRVKAHWLKKYPNDIFTVNYDELVSKPEGVLLPLFEFLGVKYQGESGLFHQQKNIVSTASVWQVRKPLYTSSSGRYKNFSRYIKESLSIPDFEEFNNVLD</sequence>
<accession>A0A7X9U722</accession>
<dbReference type="InterPro" id="IPR019734">
    <property type="entry name" value="TPR_rpt"/>
</dbReference>
<name>A0A7X9U722_9GAMM</name>
<dbReference type="PANTHER" id="PTHR44858">
    <property type="entry name" value="TETRATRICOPEPTIDE REPEAT PROTEIN 6"/>
    <property type="match status" value="1"/>
</dbReference>
<dbReference type="SUPFAM" id="SSF81901">
    <property type="entry name" value="HCP-like"/>
    <property type="match status" value="1"/>
</dbReference>
<proteinExistence type="predicted"/>
<dbReference type="InterPro" id="IPR027417">
    <property type="entry name" value="P-loop_NTPase"/>
</dbReference>
<protein>
    <submittedName>
        <fullName evidence="4">Tetratricopeptide repeat protein</fullName>
    </submittedName>
</protein>
<dbReference type="InterPro" id="IPR050498">
    <property type="entry name" value="Ycf3"/>
</dbReference>
<feature type="repeat" description="TPR" evidence="3">
    <location>
        <begin position="176"/>
        <end position="209"/>
    </location>
</feature>
<dbReference type="Gene3D" id="1.25.40.10">
    <property type="entry name" value="Tetratricopeptide repeat domain"/>
    <property type="match status" value="3"/>
</dbReference>
<keyword evidence="2 3" id="KW-0802">TPR repeat</keyword>
<evidence type="ECO:0000256" key="2">
    <source>
        <dbReference type="ARBA" id="ARBA00022803"/>
    </source>
</evidence>
<dbReference type="RefSeq" id="WP_170071911.1">
    <property type="nucleotide sequence ID" value="NZ_JABBCX010000003.1"/>
</dbReference>
<comment type="caution">
    <text evidence="4">The sequence shown here is derived from an EMBL/GenBank/DDBJ whole genome shotgun (WGS) entry which is preliminary data.</text>
</comment>
<dbReference type="PROSITE" id="PS50005">
    <property type="entry name" value="TPR"/>
    <property type="match status" value="2"/>
</dbReference>
<gene>
    <name evidence="4" type="ORF">HHL01_11010</name>
</gene>
<dbReference type="SUPFAM" id="SSF52540">
    <property type="entry name" value="P-loop containing nucleoside triphosphate hydrolases"/>
    <property type="match status" value="1"/>
</dbReference>
<organism evidence="4 5">
    <name type="scientific">Pseudoalteromonas arctica</name>
    <dbReference type="NCBI Taxonomy" id="394751"/>
    <lineage>
        <taxon>Bacteria</taxon>
        <taxon>Pseudomonadati</taxon>
        <taxon>Pseudomonadota</taxon>
        <taxon>Gammaproteobacteria</taxon>
        <taxon>Alteromonadales</taxon>
        <taxon>Pseudoalteromonadaceae</taxon>
        <taxon>Pseudoalteromonas</taxon>
    </lineage>
</organism>
<keyword evidence="1" id="KW-0677">Repeat</keyword>
<dbReference type="PANTHER" id="PTHR44858:SF1">
    <property type="entry name" value="UDP-N-ACETYLGLUCOSAMINE--PEPTIDE N-ACETYLGLUCOSAMINYLTRANSFERASE SPINDLY-RELATED"/>
    <property type="match status" value="1"/>
</dbReference>
<dbReference type="Proteomes" id="UP000519126">
    <property type="component" value="Unassembled WGS sequence"/>
</dbReference>
<evidence type="ECO:0000313" key="4">
    <source>
        <dbReference type="EMBL" id="NMF48708.1"/>
    </source>
</evidence>
<dbReference type="Gene3D" id="3.40.50.300">
    <property type="entry name" value="P-loop containing nucleotide triphosphate hydrolases"/>
    <property type="match status" value="1"/>
</dbReference>
<dbReference type="Pfam" id="PF13181">
    <property type="entry name" value="TPR_8"/>
    <property type="match status" value="2"/>
</dbReference>
<dbReference type="Pfam" id="PF00515">
    <property type="entry name" value="TPR_1"/>
    <property type="match status" value="1"/>
</dbReference>
<dbReference type="Pfam" id="PF13469">
    <property type="entry name" value="Sulfotransfer_3"/>
    <property type="match status" value="1"/>
</dbReference>